<accession>A0A1M4WJK1</accession>
<keyword evidence="2" id="KW-1185">Reference proteome</keyword>
<dbReference type="AlphaFoldDB" id="A0A1M4WJK1"/>
<dbReference type="Proteomes" id="UP000184251">
    <property type="component" value="Unassembled WGS sequence"/>
</dbReference>
<gene>
    <name evidence="1" type="ORF">SAMN02746064_01262</name>
</gene>
<name>A0A1M4WJK1_9FIRM</name>
<reference evidence="1 2" key="1">
    <citation type="submission" date="2016-11" db="EMBL/GenBank/DDBJ databases">
        <authorList>
            <person name="Jaros S."/>
            <person name="Januszkiewicz K."/>
            <person name="Wedrychowicz H."/>
        </authorList>
    </citation>
    <scope>NUCLEOTIDE SEQUENCE [LARGE SCALE GENOMIC DNA]</scope>
    <source>
        <strain evidence="1 2">DSM 14828</strain>
    </source>
</reference>
<protein>
    <recommendedName>
        <fullName evidence="3">DUF5320 domain-containing protein</fullName>
    </recommendedName>
</protein>
<evidence type="ECO:0000313" key="2">
    <source>
        <dbReference type="Proteomes" id="UP000184251"/>
    </source>
</evidence>
<evidence type="ECO:0000313" key="1">
    <source>
        <dbReference type="EMBL" id="SHE81461.1"/>
    </source>
</evidence>
<dbReference type="InterPro" id="IPR035205">
    <property type="entry name" value="DUF5320"/>
</dbReference>
<dbReference type="RefSeq" id="WP_073270236.1">
    <property type="nucleotide sequence ID" value="NZ_FQTU01000007.1"/>
</dbReference>
<sequence>MPRRDGTGPIGQGSLTGIGLGSWETGAFKKAAGAAGLGLGLRMGLGCRKGLKRNVRRRFALMDRFDSKEELRSQKKLLEARLREINKKLED</sequence>
<evidence type="ECO:0008006" key="3">
    <source>
        <dbReference type="Google" id="ProtNLM"/>
    </source>
</evidence>
<dbReference type="Pfam" id="PF17253">
    <property type="entry name" value="DUF5320"/>
    <property type="match status" value="1"/>
</dbReference>
<dbReference type="STRING" id="1120975.SAMN02746064_01262"/>
<organism evidence="1 2">
    <name type="scientific">Alkalibacter saccharofermentans DSM 14828</name>
    <dbReference type="NCBI Taxonomy" id="1120975"/>
    <lineage>
        <taxon>Bacteria</taxon>
        <taxon>Bacillati</taxon>
        <taxon>Bacillota</taxon>
        <taxon>Clostridia</taxon>
        <taxon>Eubacteriales</taxon>
        <taxon>Eubacteriaceae</taxon>
        <taxon>Alkalibacter</taxon>
    </lineage>
</organism>
<dbReference type="EMBL" id="FQTU01000007">
    <property type="protein sequence ID" value="SHE81461.1"/>
    <property type="molecule type" value="Genomic_DNA"/>
</dbReference>
<proteinExistence type="predicted"/>